<name>A0ABU1YGG3_ROSSA</name>
<dbReference type="EMBL" id="JAVDXU010000001">
    <property type="protein sequence ID" value="MDR7267952.1"/>
    <property type="molecule type" value="Genomic_DNA"/>
</dbReference>
<reference evidence="1 2" key="1">
    <citation type="submission" date="2023-07" db="EMBL/GenBank/DDBJ databases">
        <title>Sorghum-associated microbial communities from plants grown in Nebraska, USA.</title>
        <authorList>
            <person name="Schachtman D."/>
        </authorList>
    </citation>
    <scope>NUCLEOTIDE SEQUENCE [LARGE SCALE GENOMIC DNA]</scope>
    <source>
        <strain evidence="1 2">BE314</strain>
    </source>
</reference>
<comment type="caution">
    <text evidence="1">The sequence shown here is derived from an EMBL/GenBank/DDBJ whole genome shotgun (WGS) entry which is preliminary data.</text>
</comment>
<evidence type="ECO:0000313" key="1">
    <source>
        <dbReference type="EMBL" id="MDR7267952.1"/>
    </source>
</evidence>
<proteinExistence type="predicted"/>
<evidence type="ECO:0000313" key="2">
    <source>
        <dbReference type="Proteomes" id="UP001180453"/>
    </source>
</evidence>
<protein>
    <submittedName>
        <fullName evidence="1">Uncharacterized protein</fullName>
    </submittedName>
</protein>
<sequence length="129" mass="13540">MVQPVDAMAVAVQSSATAPAAIDPAEAKQFAGYMVRPSASGSGSLQSLSSAADQFFGQRPGASELMAHRMLPAAELGDPQTAAVEFGRAQMEIVRFSNDSMTYFSKMHMCTALASACSNQFNSLLKNNG</sequence>
<organism evidence="1 2">
    <name type="scientific">Roseateles saccharophilus</name>
    <name type="common">Pseudomonas saccharophila</name>
    <dbReference type="NCBI Taxonomy" id="304"/>
    <lineage>
        <taxon>Bacteria</taxon>
        <taxon>Pseudomonadati</taxon>
        <taxon>Pseudomonadota</taxon>
        <taxon>Betaproteobacteria</taxon>
        <taxon>Burkholderiales</taxon>
        <taxon>Sphaerotilaceae</taxon>
        <taxon>Roseateles</taxon>
    </lineage>
</organism>
<dbReference type="RefSeq" id="WP_310260624.1">
    <property type="nucleotide sequence ID" value="NZ_JAVDXU010000001.1"/>
</dbReference>
<dbReference type="Proteomes" id="UP001180453">
    <property type="component" value="Unassembled WGS sequence"/>
</dbReference>
<gene>
    <name evidence="1" type="ORF">J2X20_000581</name>
</gene>
<keyword evidence="2" id="KW-1185">Reference proteome</keyword>
<accession>A0ABU1YGG3</accession>